<reference evidence="24" key="1">
    <citation type="journal article" date="2020" name="Int. J. Syst. Evol. Microbiol.">
        <title>Alteromonas alba sp. nov., a marine bacterium isolated from the seawater of the West Pacific Ocean.</title>
        <authorList>
            <person name="Sun C."/>
            <person name="Wu Y.-H."/>
            <person name="Xamxidin M."/>
            <person name="Cheng H."/>
            <person name="Xu X.-W."/>
        </authorList>
    </citation>
    <scope>NUCLEOTIDE SEQUENCE [LARGE SCALE GENOMIC DNA]</scope>
    <source>
        <strain evidence="24">190</strain>
    </source>
</reference>
<dbReference type="EMBL" id="PVNP01000214">
    <property type="protein sequence ID" value="PRO71161.1"/>
    <property type="molecule type" value="Genomic_DNA"/>
</dbReference>
<dbReference type="InterPro" id="IPR012338">
    <property type="entry name" value="Beta-lactam/transpept-like"/>
</dbReference>
<evidence type="ECO:0000313" key="24">
    <source>
        <dbReference type="Proteomes" id="UP000238949"/>
    </source>
</evidence>
<feature type="chain" id="PRO_5015554025" description="serine-type D-Ala-D-Ala carboxypeptidase" evidence="21">
    <location>
        <begin position="34"/>
        <end position="397"/>
    </location>
</feature>
<dbReference type="GO" id="GO:0008658">
    <property type="term" value="F:penicillin binding"/>
    <property type="evidence" value="ECO:0007669"/>
    <property type="project" value="UniProtKB-ARBA"/>
</dbReference>
<dbReference type="InterPro" id="IPR015956">
    <property type="entry name" value="Peniciliin-bd_prot_C_sf"/>
</dbReference>
<evidence type="ECO:0000256" key="2">
    <source>
        <dbReference type="ARBA" id="ARBA00004417"/>
    </source>
</evidence>
<dbReference type="InterPro" id="IPR018044">
    <property type="entry name" value="Peptidase_S11"/>
</dbReference>
<dbReference type="AlphaFoldDB" id="A0A2S9V401"/>
<proteinExistence type="inferred from homology"/>
<evidence type="ECO:0000256" key="3">
    <source>
        <dbReference type="ARBA" id="ARBA00004752"/>
    </source>
</evidence>
<protein>
    <recommendedName>
        <fullName evidence="5">serine-type D-Ala-D-Ala carboxypeptidase</fullName>
        <ecNumber evidence="5">3.4.16.4</ecNumber>
    </recommendedName>
</protein>
<dbReference type="GO" id="GO:0008360">
    <property type="term" value="P:regulation of cell shape"/>
    <property type="evidence" value="ECO:0007669"/>
    <property type="project" value="UniProtKB-KW"/>
</dbReference>
<keyword evidence="7" id="KW-0997">Cell inner membrane</keyword>
<feature type="active site" description="Proton acceptor" evidence="18">
    <location>
        <position position="75"/>
    </location>
</feature>
<evidence type="ECO:0000256" key="11">
    <source>
        <dbReference type="ARBA" id="ARBA00022801"/>
    </source>
</evidence>
<evidence type="ECO:0000259" key="22">
    <source>
        <dbReference type="SMART" id="SM00936"/>
    </source>
</evidence>
<name>A0A2S9V401_9ALTE</name>
<dbReference type="SUPFAM" id="SSF69189">
    <property type="entry name" value="Penicillin-binding protein associated domain"/>
    <property type="match status" value="1"/>
</dbReference>
<evidence type="ECO:0000256" key="17">
    <source>
        <dbReference type="ARBA" id="ARBA00060592"/>
    </source>
</evidence>
<sequence>MHNKIKRAKPSFLSALLLSITLLLSAYWQTARAAVVIPPPPTVAAAGFVLLDYETGTSIAEQNADMQLAPASLTKIMTVYVIGKELQAGNISLDDEVKISENAWAKNFPDSSKMFIEVGTTVTVHDLLRGIIVQSGNDACVAMAEHIAGSESAFASMMNAHAANLGMNASNFVNSHGLHDPDHYTSPRDMATLSRALVKETPDMYKIYSEKEFTYNGIKQYNRNSLLWDQSLNVDGIKTGHTSDAGYSLITSATQGDMRLVSVVMGTDSERARKVENKKLLRYGFRFYETVTPYKAGDSFVSHRIYMGDRDTVDLGINQSTPITIPRGQVANLEANFELDKNLEAPLAKGEVVGTLYIQLEGEDVAQYPLVTLQEVKEGGLFDRLLDYVTLQLGLND</sequence>
<dbReference type="GO" id="GO:0005886">
    <property type="term" value="C:plasma membrane"/>
    <property type="evidence" value="ECO:0007669"/>
    <property type="project" value="UniProtKB-SubCell"/>
</dbReference>
<evidence type="ECO:0000256" key="14">
    <source>
        <dbReference type="ARBA" id="ARBA00023136"/>
    </source>
</evidence>
<evidence type="ECO:0000256" key="21">
    <source>
        <dbReference type="SAM" id="SignalP"/>
    </source>
</evidence>
<dbReference type="InterPro" id="IPR037167">
    <property type="entry name" value="Peptidase_S11_C_sf"/>
</dbReference>
<dbReference type="GO" id="GO:0071555">
    <property type="term" value="P:cell wall organization"/>
    <property type="evidence" value="ECO:0007669"/>
    <property type="project" value="UniProtKB-KW"/>
</dbReference>
<keyword evidence="12" id="KW-0133">Cell shape</keyword>
<accession>A0A2S9V401</accession>
<dbReference type="Proteomes" id="UP000238949">
    <property type="component" value="Unassembled WGS sequence"/>
</dbReference>
<keyword evidence="9" id="KW-0645">Protease</keyword>
<comment type="pathway">
    <text evidence="17">Glycan biosynthesis.</text>
</comment>
<dbReference type="GO" id="GO:0006508">
    <property type="term" value="P:proteolysis"/>
    <property type="evidence" value="ECO:0007669"/>
    <property type="project" value="UniProtKB-KW"/>
</dbReference>
<dbReference type="Gene3D" id="2.60.410.10">
    <property type="entry name" value="D-Ala-D-Ala carboxypeptidase, C-terminal domain"/>
    <property type="match status" value="1"/>
</dbReference>
<dbReference type="FunFam" id="3.40.710.10:FF:000001">
    <property type="entry name" value="D-alanyl-D-alanine serine-type carboxypeptidase"/>
    <property type="match status" value="1"/>
</dbReference>
<gene>
    <name evidence="23" type="ORF">C6Y40_23415</name>
</gene>
<keyword evidence="8 23" id="KW-0121">Carboxypeptidase</keyword>
<keyword evidence="6" id="KW-1003">Cell membrane</keyword>
<evidence type="ECO:0000256" key="10">
    <source>
        <dbReference type="ARBA" id="ARBA00022729"/>
    </source>
</evidence>
<keyword evidence="11" id="KW-0378">Hydrolase</keyword>
<evidence type="ECO:0000256" key="19">
    <source>
        <dbReference type="PIRSR" id="PIRSR618044-2"/>
    </source>
</evidence>
<feature type="active site" description="Acyl-ester intermediate" evidence="18">
    <location>
        <position position="72"/>
    </location>
</feature>
<dbReference type="RefSeq" id="WP_105936859.1">
    <property type="nucleotide sequence ID" value="NZ_PVNP01000214.1"/>
</dbReference>
<dbReference type="InterPro" id="IPR001967">
    <property type="entry name" value="Peptidase_S11_N"/>
</dbReference>
<keyword evidence="24" id="KW-1185">Reference proteome</keyword>
<dbReference type="UniPathway" id="UPA00219"/>
<comment type="function">
    <text evidence="1">Removes C-terminal D-alanyl residues from sugar-peptide cell wall precursors.</text>
</comment>
<dbReference type="EC" id="3.4.16.4" evidence="5"/>
<dbReference type="PRINTS" id="PR00725">
    <property type="entry name" value="DADACBPTASE1"/>
</dbReference>
<dbReference type="GO" id="GO:0009002">
    <property type="term" value="F:serine-type D-Ala-D-Ala carboxypeptidase activity"/>
    <property type="evidence" value="ECO:0007669"/>
    <property type="project" value="UniProtKB-EC"/>
</dbReference>
<dbReference type="Pfam" id="PF00768">
    <property type="entry name" value="Peptidase_S11"/>
    <property type="match status" value="1"/>
</dbReference>
<evidence type="ECO:0000256" key="5">
    <source>
        <dbReference type="ARBA" id="ARBA00012448"/>
    </source>
</evidence>
<comment type="subcellular location">
    <subcellularLocation>
        <location evidence="2">Cell inner membrane</location>
        <topology evidence="2">Peripheral membrane protein</topology>
    </subcellularLocation>
</comment>
<dbReference type="OrthoDB" id="9795979at2"/>
<keyword evidence="14" id="KW-0472">Membrane</keyword>
<feature type="signal peptide" evidence="21">
    <location>
        <begin position="1"/>
        <end position="33"/>
    </location>
</feature>
<evidence type="ECO:0000256" key="16">
    <source>
        <dbReference type="ARBA" id="ARBA00034000"/>
    </source>
</evidence>
<feature type="active site" evidence="18">
    <location>
        <position position="135"/>
    </location>
</feature>
<evidence type="ECO:0000256" key="9">
    <source>
        <dbReference type="ARBA" id="ARBA00022670"/>
    </source>
</evidence>
<keyword evidence="13" id="KW-0573">Peptidoglycan synthesis</keyword>
<evidence type="ECO:0000256" key="8">
    <source>
        <dbReference type="ARBA" id="ARBA00022645"/>
    </source>
</evidence>
<evidence type="ECO:0000256" key="4">
    <source>
        <dbReference type="ARBA" id="ARBA00007164"/>
    </source>
</evidence>
<evidence type="ECO:0000256" key="12">
    <source>
        <dbReference type="ARBA" id="ARBA00022960"/>
    </source>
</evidence>
<dbReference type="SMART" id="SM00936">
    <property type="entry name" value="PBP5_C"/>
    <property type="match status" value="1"/>
</dbReference>
<evidence type="ECO:0000256" key="15">
    <source>
        <dbReference type="ARBA" id="ARBA00023316"/>
    </source>
</evidence>
<dbReference type="SUPFAM" id="SSF56601">
    <property type="entry name" value="beta-lactamase/transpeptidase-like"/>
    <property type="match status" value="1"/>
</dbReference>
<comment type="catalytic activity">
    <reaction evidence="16">
        <text>Preferential cleavage: (Ac)2-L-Lys-D-Ala-|-D-Ala. Also transpeptidation of peptidyl-alanyl moieties that are N-acyl substituents of D-alanine.</text>
        <dbReference type="EC" id="3.4.16.4"/>
    </reaction>
</comment>
<dbReference type="Gene3D" id="3.40.710.10">
    <property type="entry name" value="DD-peptidase/beta-lactamase superfamily"/>
    <property type="match status" value="1"/>
</dbReference>
<dbReference type="PANTHER" id="PTHR21581:SF6">
    <property type="entry name" value="TRAFFICKING PROTEIN PARTICLE COMPLEX SUBUNIT 12"/>
    <property type="match status" value="1"/>
</dbReference>
<evidence type="ECO:0000256" key="18">
    <source>
        <dbReference type="PIRSR" id="PIRSR618044-1"/>
    </source>
</evidence>
<organism evidence="23 24">
    <name type="scientific">Alteromonas alba</name>
    <dbReference type="NCBI Taxonomy" id="2079529"/>
    <lineage>
        <taxon>Bacteria</taxon>
        <taxon>Pseudomonadati</taxon>
        <taxon>Pseudomonadota</taxon>
        <taxon>Gammaproteobacteria</taxon>
        <taxon>Alteromonadales</taxon>
        <taxon>Alteromonadaceae</taxon>
        <taxon>Alteromonas/Salinimonas group</taxon>
        <taxon>Alteromonas</taxon>
    </lineage>
</organism>
<keyword evidence="15" id="KW-0961">Cell wall biogenesis/degradation</keyword>
<dbReference type="GO" id="GO:0009252">
    <property type="term" value="P:peptidoglycan biosynthetic process"/>
    <property type="evidence" value="ECO:0007669"/>
    <property type="project" value="UniProtKB-UniPathway"/>
</dbReference>
<evidence type="ECO:0000256" key="1">
    <source>
        <dbReference type="ARBA" id="ARBA00003217"/>
    </source>
</evidence>
<evidence type="ECO:0000256" key="7">
    <source>
        <dbReference type="ARBA" id="ARBA00022519"/>
    </source>
</evidence>
<dbReference type="PANTHER" id="PTHR21581">
    <property type="entry name" value="D-ALANYL-D-ALANINE CARBOXYPEPTIDASE"/>
    <property type="match status" value="1"/>
</dbReference>
<keyword evidence="10 21" id="KW-0732">Signal</keyword>
<comment type="pathway">
    <text evidence="3">Cell wall biogenesis; peptidoglycan biosynthesis.</text>
</comment>
<feature type="domain" description="Peptidase S11 D-Ala-D-Ala carboxypeptidase A C-terminal" evidence="22">
    <location>
        <begin position="288"/>
        <end position="378"/>
    </location>
</feature>
<comment type="similarity">
    <text evidence="4 20">Belongs to the peptidase S11 family.</text>
</comment>
<dbReference type="Pfam" id="PF07943">
    <property type="entry name" value="PBP5_C"/>
    <property type="match status" value="1"/>
</dbReference>
<evidence type="ECO:0000313" key="23">
    <source>
        <dbReference type="EMBL" id="PRO71161.1"/>
    </source>
</evidence>
<comment type="caution">
    <text evidence="23">The sequence shown here is derived from an EMBL/GenBank/DDBJ whole genome shotgun (WGS) entry which is preliminary data.</text>
</comment>
<evidence type="ECO:0000256" key="6">
    <source>
        <dbReference type="ARBA" id="ARBA00022475"/>
    </source>
</evidence>
<evidence type="ECO:0000256" key="13">
    <source>
        <dbReference type="ARBA" id="ARBA00022984"/>
    </source>
</evidence>
<feature type="binding site" evidence="19">
    <location>
        <position position="238"/>
    </location>
    <ligand>
        <name>substrate</name>
    </ligand>
</feature>
<evidence type="ECO:0000256" key="20">
    <source>
        <dbReference type="RuleBase" id="RU004016"/>
    </source>
</evidence>
<dbReference type="InterPro" id="IPR012907">
    <property type="entry name" value="Peptidase_S11_C"/>
</dbReference>